<dbReference type="PATRIC" id="fig|1423784.4.peg.2048"/>
<feature type="transmembrane region" description="Helical" evidence="1">
    <location>
        <begin position="104"/>
        <end position="126"/>
    </location>
</feature>
<reference evidence="2 3" key="1">
    <citation type="journal article" date="2015" name="Genome Announc.">
        <title>Expanding the biotechnology potential of lactobacilli through comparative genomics of 213 strains and associated genera.</title>
        <authorList>
            <person name="Sun Z."/>
            <person name="Harris H.M."/>
            <person name="McCann A."/>
            <person name="Guo C."/>
            <person name="Argimon S."/>
            <person name="Zhang W."/>
            <person name="Yang X."/>
            <person name="Jeffery I.B."/>
            <person name="Cooney J.C."/>
            <person name="Kagawa T.F."/>
            <person name="Liu W."/>
            <person name="Song Y."/>
            <person name="Salvetti E."/>
            <person name="Wrobel A."/>
            <person name="Rasinkangas P."/>
            <person name="Parkhill J."/>
            <person name="Rea M.C."/>
            <person name="O'Sullivan O."/>
            <person name="Ritari J."/>
            <person name="Douillard F.P."/>
            <person name="Paul Ross R."/>
            <person name="Yang R."/>
            <person name="Briner A.E."/>
            <person name="Felis G.E."/>
            <person name="de Vos W.M."/>
            <person name="Barrangou R."/>
            <person name="Klaenhammer T.R."/>
            <person name="Caufield P.W."/>
            <person name="Cui Y."/>
            <person name="Zhang H."/>
            <person name="O'Toole P.W."/>
        </authorList>
    </citation>
    <scope>NUCLEOTIDE SEQUENCE [LARGE SCALE GENOMIC DNA]</scope>
    <source>
        <strain evidence="2 3">DSM 5707</strain>
    </source>
</reference>
<name>A0A0R1YWX6_9LACO</name>
<evidence type="ECO:0000313" key="3">
    <source>
        <dbReference type="Proteomes" id="UP000051957"/>
    </source>
</evidence>
<dbReference type="Proteomes" id="UP000051957">
    <property type="component" value="Unassembled WGS sequence"/>
</dbReference>
<dbReference type="EMBL" id="AZGK01000005">
    <property type="protein sequence ID" value="KRM46735.1"/>
    <property type="molecule type" value="Genomic_DNA"/>
</dbReference>
<keyword evidence="1" id="KW-0472">Membrane</keyword>
<accession>A0A0R1YWX6</accession>
<proteinExistence type="predicted"/>
<dbReference type="InterPro" id="IPR009793">
    <property type="entry name" value="DUF1361"/>
</dbReference>
<keyword evidence="1" id="KW-0812">Transmembrane</keyword>
<dbReference type="GeneID" id="69803793"/>
<sequence>MVVSRTNKWIVRVCFLVWITILYSYLKQPPFNFLVLNTFLAYIPIELSFHIDNFKPKNIIIFWLLVVVWLLFYPNTPYLLTDLFHLSLLNPYGTNGLLRLDDIMWLKFTLLLTSTIFSTLLGLWGLDTIANAIAARLHAKNLVFKHSIVIVLTFLASVGIFIGRFLRIHTIYLFLTPELFIRPLMNMWSRPAIIFIILLTVVQLVFYYTLKLIQNSGNRPHINQNDESNQK</sequence>
<dbReference type="AlphaFoldDB" id="A0A0R1YWX6"/>
<protein>
    <recommendedName>
        <fullName evidence="4">DUF1361 domain-containing protein</fullName>
    </recommendedName>
</protein>
<evidence type="ECO:0000313" key="2">
    <source>
        <dbReference type="EMBL" id="KRM46735.1"/>
    </source>
</evidence>
<organism evidence="2 3">
    <name type="scientific">Lentilactobacillus parabuchneri DSM 5707 = NBRC 107865</name>
    <dbReference type="NCBI Taxonomy" id="1423784"/>
    <lineage>
        <taxon>Bacteria</taxon>
        <taxon>Bacillati</taxon>
        <taxon>Bacillota</taxon>
        <taxon>Bacilli</taxon>
        <taxon>Lactobacillales</taxon>
        <taxon>Lactobacillaceae</taxon>
        <taxon>Lentilactobacillus</taxon>
    </lineage>
</organism>
<evidence type="ECO:0000256" key="1">
    <source>
        <dbReference type="SAM" id="Phobius"/>
    </source>
</evidence>
<keyword evidence="1" id="KW-1133">Transmembrane helix</keyword>
<gene>
    <name evidence="2" type="ORF">FC51_GL002007</name>
</gene>
<dbReference type="RefSeq" id="WP_057910524.1">
    <property type="nucleotide sequence ID" value="NZ_AZGK01000005.1"/>
</dbReference>
<feature type="transmembrane region" description="Helical" evidence="1">
    <location>
        <begin position="188"/>
        <end position="210"/>
    </location>
</feature>
<comment type="caution">
    <text evidence="2">The sequence shown here is derived from an EMBL/GenBank/DDBJ whole genome shotgun (WGS) entry which is preliminary data.</text>
</comment>
<feature type="transmembrane region" description="Helical" evidence="1">
    <location>
        <begin position="9"/>
        <end position="25"/>
    </location>
</feature>
<dbReference type="Pfam" id="PF07099">
    <property type="entry name" value="DUF1361"/>
    <property type="match status" value="1"/>
</dbReference>
<feature type="transmembrane region" description="Helical" evidence="1">
    <location>
        <begin position="61"/>
        <end position="80"/>
    </location>
</feature>
<evidence type="ECO:0008006" key="4">
    <source>
        <dbReference type="Google" id="ProtNLM"/>
    </source>
</evidence>
<feature type="transmembrane region" description="Helical" evidence="1">
    <location>
        <begin position="31"/>
        <end position="49"/>
    </location>
</feature>
<feature type="transmembrane region" description="Helical" evidence="1">
    <location>
        <begin position="147"/>
        <end position="168"/>
    </location>
</feature>